<keyword evidence="2" id="KW-1185">Reference proteome</keyword>
<evidence type="ECO:0000313" key="2">
    <source>
        <dbReference type="Proteomes" id="UP000594638"/>
    </source>
</evidence>
<accession>A0A8S0U209</accession>
<dbReference type="EMBL" id="CACTIH010007395">
    <property type="protein sequence ID" value="CAA3012327.1"/>
    <property type="molecule type" value="Genomic_DNA"/>
</dbReference>
<dbReference type="AlphaFoldDB" id="A0A8S0U209"/>
<gene>
    <name evidence="1" type="ORF">OLEA9_A080679</name>
</gene>
<proteinExistence type="predicted"/>
<dbReference type="PANTHER" id="PTHR35307:SF3">
    <property type="entry name" value="DUF4220 DOMAIN-CONTAINING PROTEIN"/>
    <property type="match status" value="1"/>
</dbReference>
<protein>
    <submittedName>
        <fullName evidence="1">Uncharacterized protein</fullName>
    </submittedName>
</protein>
<comment type="caution">
    <text evidence="1">The sequence shown here is derived from an EMBL/GenBank/DDBJ whole genome shotgun (WGS) entry which is preliminary data.</text>
</comment>
<organism evidence="1 2">
    <name type="scientific">Olea europaea subsp. europaea</name>
    <dbReference type="NCBI Taxonomy" id="158383"/>
    <lineage>
        <taxon>Eukaryota</taxon>
        <taxon>Viridiplantae</taxon>
        <taxon>Streptophyta</taxon>
        <taxon>Embryophyta</taxon>
        <taxon>Tracheophyta</taxon>
        <taxon>Spermatophyta</taxon>
        <taxon>Magnoliopsida</taxon>
        <taxon>eudicotyledons</taxon>
        <taxon>Gunneridae</taxon>
        <taxon>Pentapetalae</taxon>
        <taxon>asterids</taxon>
        <taxon>lamiids</taxon>
        <taxon>Lamiales</taxon>
        <taxon>Oleaceae</taxon>
        <taxon>Oleeae</taxon>
        <taxon>Olea</taxon>
    </lineage>
</organism>
<dbReference type="PANTHER" id="PTHR35307">
    <property type="entry name" value="PROTEIN, PUTATIVE-RELATED"/>
    <property type="match status" value="1"/>
</dbReference>
<dbReference type="Proteomes" id="UP000594638">
    <property type="component" value="Unassembled WGS sequence"/>
</dbReference>
<name>A0A8S0U209_OLEEU</name>
<sequence>MSQEPLEELSNNAERTFIKFLSEVNDFIMDNPLNWMVNIVAANSMYQIKRVILPASGNMETDERLFDHLSFMIADILAASLTNLPHVITIICHHNFQKERRKSVRQAALLLDEAEEILQILEIPSLDPDKAAYID</sequence>
<reference evidence="1 2" key="1">
    <citation type="submission" date="2019-12" db="EMBL/GenBank/DDBJ databases">
        <authorList>
            <person name="Alioto T."/>
            <person name="Alioto T."/>
            <person name="Gomez Garrido J."/>
        </authorList>
    </citation>
    <scope>NUCLEOTIDE SEQUENCE [LARGE SCALE GENOMIC DNA]</scope>
</reference>
<dbReference type="Gramene" id="OE9A080679T1">
    <property type="protein sequence ID" value="OE9A080679C1"/>
    <property type="gene ID" value="OE9A080679"/>
</dbReference>
<dbReference type="OrthoDB" id="1915303at2759"/>
<evidence type="ECO:0000313" key="1">
    <source>
        <dbReference type="EMBL" id="CAA3012327.1"/>
    </source>
</evidence>